<comment type="caution">
    <text evidence="2">The sequence shown here is derived from an EMBL/GenBank/DDBJ whole genome shotgun (WGS) entry which is preliminary data.</text>
</comment>
<dbReference type="Gene3D" id="3.30.1390.10">
    <property type="match status" value="1"/>
</dbReference>
<dbReference type="SUPFAM" id="SSF54736">
    <property type="entry name" value="ClpS-like"/>
    <property type="match status" value="1"/>
</dbReference>
<feature type="domain" description="Adaptor protein ClpS core" evidence="1">
    <location>
        <begin position="14"/>
        <end position="80"/>
    </location>
</feature>
<evidence type="ECO:0000313" key="2">
    <source>
        <dbReference type="EMBL" id="GAA3847724.1"/>
    </source>
</evidence>
<dbReference type="InterPro" id="IPR014719">
    <property type="entry name" value="Ribosomal_bL12_C/ClpS-like"/>
</dbReference>
<dbReference type="EMBL" id="BAAAZA010000002">
    <property type="protein sequence ID" value="GAA3847724.1"/>
    <property type="molecule type" value="Genomic_DNA"/>
</dbReference>
<protein>
    <recommendedName>
        <fullName evidence="1">Adaptor protein ClpS core domain-containing protein</fullName>
    </recommendedName>
</protein>
<reference evidence="3" key="1">
    <citation type="journal article" date="2019" name="Int. J. Syst. Evol. Microbiol.">
        <title>The Global Catalogue of Microorganisms (GCM) 10K type strain sequencing project: providing services to taxonomists for standard genome sequencing and annotation.</title>
        <authorList>
            <consortium name="The Broad Institute Genomics Platform"/>
            <consortium name="The Broad Institute Genome Sequencing Center for Infectious Disease"/>
            <person name="Wu L."/>
            <person name="Ma J."/>
        </authorList>
    </citation>
    <scope>NUCLEOTIDE SEQUENCE [LARGE SCALE GENOMIC DNA]</scope>
    <source>
        <strain evidence="3">JCM 16578</strain>
    </source>
</reference>
<name>A0ABP7JL99_9ACTN</name>
<dbReference type="NCBIfam" id="NF000668">
    <property type="entry name" value="PRK00033.1-1"/>
    <property type="match status" value="1"/>
</dbReference>
<sequence>MEEGRRSGSDVEGDSSWVAIVHNDPITLMSYVVHVFRVYFGWSEAEARDSTMDVHRKGEVVVAVGSREEMERHVQALHGYGLLATLQRNP</sequence>
<keyword evidence="3" id="KW-1185">Reference proteome</keyword>
<dbReference type="RefSeq" id="WP_331266383.1">
    <property type="nucleotide sequence ID" value="NZ_BAAAZA010000002.1"/>
</dbReference>
<evidence type="ECO:0000313" key="3">
    <source>
        <dbReference type="Proteomes" id="UP001501563"/>
    </source>
</evidence>
<dbReference type="Pfam" id="PF02617">
    <property type="entry name" value="ClpS"/>
    <property type="match status" value="1"/>
</dbReference>
<accession>A0ABP7JL99</accession>
<dbReference type="InterPro" id="IPR003769">
    <property type="entry name" value="ClpS_core"/>
</dbReference>
<proteinExistence type="predicted"/>
<gene>
    <name evidence="2" type="ORF">GCM10022207_06320</name>
</gene>
<dbReference type="Proteomes" id="UP001501563">
    <property type="component" value="Unassembled WGS sequence"/>
</dbReference>
<organism evidence="2 3">
    <name type="scientific">Streptomyces lannensis</name>
    <dbReference type="NCBI Taxonomy" id="766498"/>
    <lineage>
        <taxon>Bacteria</taxon>
        <taxon>Bacillati</taxon>
        <taxon>Actinomycetota</taxon>
        <taxon>Actinomycetes</taxon>
        <taxon>Kitasatosporales</taxon>
        <taxon>Streptomycetaceae</taxon>
        <taxon>Streptomyces</taxon>
    </lineage>
</organism>
<evidence type="ECO:0000259" key="1">
    <source>
        <dbReference type="Pfam" id="PF02617"/>
    </source>
</evidence>